<accession>A0A1H3FYF1</accession>
<dbReference type="PANTHER" id="PTHR31157:SF1">
    <property type="entry name" value="SCP DOMAIN-CONTAINING PROTEIN"/>
    <property type="match status" value="1"/>
</dbReference>
<protein>
    <submittedName>
        <fullName evidence="2">Cysteine-rich secretory protein family protein</fullName>
    </submittedName>
</protein>
<reference evidence="2 3" key="1">
    <citation type="submission" date="2016-10" db="EMBL/GenBank/DDBJ databases">
        <authorList>
            <person name="de Groot N.N."/>
        </authorList>
    </citation>
    <scope>NUCLEOTIDE SEQUENCE [LARGE SCALE GENOMIC DNA]</scope>
    <source>
        <strain evidence="2 3">DSM 26880</strain>
    </source>
</reference>
<dbReference type="Gene3D" id="3.40.33.10">
    <property type="entry name" value="CAP"/>
    <property type="match status" value="1"/>
</dbReference>
<dbReference type="PANTHER" id="PTHR31157">
    <property type="entry name" value="SCP DOMAIN-CONTAINING PROTEIN"/>
    <property type="match status" value="1"/>
</dbReference>
<keyword evidence="3" id="KW-1185">Reference proteome</keyword>
<evidence type="ECO:0000313" key="3">
    <source>
        <dbReference type="Proteomes" id="UP000199286"/>
    </source>
</evidence>
<dbReference type="Proteomes" id="UP000199286">
    <property type="component" value="Unassembled WGS sequence"/>
</dbReference>
<dbReference type="STRING" id="321339.SAMN05444340_10221"/>
<dbReference type="CDD" id="cd05379">
    <property type="entry name" value="CAP_bacterial"/>
    <property type="match status" value="1"/>
</dbReference>
<sequence>MRYLVLATSLLCTACVPVPVTITYGEPPEPIQTVSRNAPVETTALNAYRTEAGVHPVVQSEVLNRVAQAHALDMARNNFFAHRGSDGSRIGQRAERAGFNYCSIAENLAMGQTSLAQTLASWRVSPGHYRNMISPKHTRYGLARAEGDIWVLVLGRRGC</sequence>
<dbReference type="SUPFAM" id="SSF55797">
    <property type="entry name" value="PR-1-like"/>
    <property type="match status" value="1"/>
</dbReference>
<dbReference type="EMBL" id="FNPF01000002">
    <property type="protein sequence ID" value="SDX95398.1"/>
    <property type="molecule type" value="Genomic_DNA"/>
</dbReference>
<proteinExistence type="predicted"/>
<gene>
    <name evidence="2" type="ORF">SAMN05444340_10221</name>
</gene>
<name>A0A1H3FYF1_9RHOB</name>
<dbReference type="AlphaFoldDB" id="A0A1H3FYF1"/>
<dbReference type="InterPro" id="IPR035940">
    <property type="entry name" value="CAP_sf"/>
</dbReference>
<organism evidence="2 3">
    <name type="scientific">Citreimonas salinaria</name>
    <dbReference type="NCBI Taxonomy" id="321339"/>
    <lineage>
        <taxon>Bacteria</taxon>
        <taxon>Pseudomonadati</taxon>
        <taxon>Pseudomonadota</taxon>
        <taxon>Alphaproteobacteria</taxon>
        <taxon>Rhodobacterales</taxon>
        <taxon>Roseobacteraceae</taxon>
        <taxon>Citreimonas</taxon>
    </lineage>
</organism>
<evidence type="ECO:0000259" key="1">
    <source>
        <dbReference type="Pfam" id="PF00188"/>
    </source>
</evidence>
<feature type="domain" description="SCP" evidence="1">
    <location>
        <begin position="44"/>
        <end position="148"/>
    </location>
</feature>
<evidence type="ECO:0000313" key="2">
    <source>
        <dbReference type="EMBL" id="SDX95398.1"/>
    </source>
</evidence>
<dbReference type="InterPro" id="IPR014044">
    <property type="entry name" value="CAP_dom"/>
</dbReference>
<dbReference type="Pfam" id="PF00188">
    <property type="entry name" value="CAP"/>
    <property type="match status" value="1"/>
</dbReference>
<dbReference type="RefSeq" id="WP_177177803.1">
    <property type="nucleotide sequence ID" value="NZ_FNPF01000002.1"/>
</dbReference>